<name>A0A2U3KB54_9BACT</name>
<protein>
    <submittedName>
        <fullName evidence="2">Uncharacterized protein</fullName>
    </submittedName>
</protein>
<dbReference type="Proteomes" id="UP000238701">
    <property type="component" value="Unassembled WGS sequence"/>
</dbReference>
<dbReference type="PROSITE" id="PS51257">
    <property type="entry name" value="PROKAR_LIPOPROTEIN"/>
    <property type="match status" value="1"/>
</dbReference>
<feature type="compositionally biased region" description="Low complexity" evidence="1">
    <location>
        <begin position="38"/>
        <end position="51"/>
    </location>
</feature>
<accession>A0A2U3KB54</accession>
<dbReference type="AlphaFoldDB" id="A0A2U3KB54"/>
<proteinExistence type="predicted"/>
<sequence length="273" mass="29942">MLNQRCRVYCAVLAAGILFFSGCRKSRETSATPQTENAAQAAPTSAPAAPASKERHHRIFMNEVSPLIVSMSPETIVVHDGHAPMQRFSLTYEIDHAEKATKAYISIYARGIGEVQRFNVDVQPRAQIEFLLDASSFDLGPTVRFRVHCSYGNTDWYIMGSDPTEFPQSASSKEIGLVGPAYIDKRSLAPGVGVSISIDGAQFTRCDCTPEAQVDGTTVELRNVKAEDRRITAQLPAEALQRRPVVVRHLEVQLVVYGPGMPAADVFNLNFAE</sequence>
<evidence type="ECO:0000313" key="2">
    <source>
        <dbReference type="EMBL" id="SPF36891.1"/>
    </source>
</evidence>
<evidence type="ECO:0000256" key="1">
    <source>
        <dbReference type="SAM" id="MobiDB-lite"/>
    </source>
</evidence>
<evidence type="ECO:0000313" key="3">
    <source>
        <dbReference type="Proteomes" id="UP000238701"/>
    </source>
</evidence>
<feature type="region of interest" description="Disordered" evidence="1">
    <location>
        <begin position="31"/>
        <end position="55"/>
    </location>
</feature>
<reference evidence="3" key="1">
    <citation type="submission" date="2018-02" db="EMBL/GenBank/DDBJ databases">
        <authorList>
            <person name="Hausmann B."/>
        </authorList>
    </citation>
    <scope>NUCLEOTIDE SEQUENCE [LARGE SCALE GENOMIC DNA]</scope>
    <source>
        <strain evidence="3">Peat soil MAG SbA1</strain>
    </source>
</reference>
<gene>
    <name evidence="2" type="ORF">SBA1_170016</name>
</gene>
<organism evidence="2 3">
    <name type="scientific">Candidatus Sulfotelmatobacter kueseliae</name>
    <dbReference type="NCBI Taxonomy" id="2042962"/>
    <lineage>
        <taxon>Bacteria</taxon>
        <taxon>Pseudomonadati</taxon>
        <taxon>Acidobacteriota</taxon>
        <taxon>Terriglobia</taxon>
        <taxon>Terriglobales</taxon>
        <taxon>Candidatus Korobacteraceae</taxon>
        <taxon>Candidatus Sulfotelmatobacter</taxon>
    </lineage>
</organism>
<dbReference type="EMBL" id="OMOD01000079">
    <property type="protein sequence ID" value="SPF36891.1"/>
    <property type="molecule type" value="Genomic_DNA"/>
</dbReference>